<dbReference type="SUPFAM" id="SSF109854">
    <property type="entry name" value="DinB/YfiT-like putative metalloenzymes"/>
    <property type="match status" value="1"/>
</dbReference>
<accession>A0ABX0J8L3</accession>
<dbReference type="RefSeq" id="WP_166153003.1">
    <property type="nucleotide sequence ID" value="NZ_JAAOIW010000009.1"/>
</dbReference>
<dbReference type="InterPro" id="IPR024775">
    <property type="entry name" value="DinB-like"/>
</dbReference>
<protein>
    <submittedName>
        <fullName evidence="2">DinB family protein</fullName>
    </submittedName>
</protein>
<reference evidence="2" key="1">
    <citation type="submission" date="2020-03" db="EMBL/GenBank/DDBJ databases">
        <title>Draft sequencing of Paenibacilllus sp. S3N08.</title>
        <authorList>
            <person name="Kim D.-U."/>
        </authorList>
    </citation>
    <scope>NUCLEOTIDE SEQUENCE</scope>
    <source>
        <strain evidence="2">S3N08</strain>
    </source>
</reference>
<dbReference type="Proteomes" id="UP001165962">
    <property type="component" value="Unassembled WGS sequence"/>
</dbReference>
<organism evidence="2 3">
    <name type="scientific">Paenibacillus agricola</name>
    <dbReference type="NCBI Taxonomy" id="2716264"/>
    <lineage>
        <taxon>Bacteria</taxon>
        <taxon>Bacillati</taxon>
        <taxon>Bacillota</taxon>
        <taxon>Bacilli</taxon>
        <taxon>Bacillales</taxon>
        <taxon>Paenibacillaceae</taxon>
        <taxon>Paenibacillus</taxon>
    </lineage>
</organism>
<evidence type="ECO:0000313" key="3">
    <source>
        <dbReference type="Proteomes" id="UP001165962"/>
    </source>
</evidence>
<feature type="domain" description="DinB-like" evidence="1">
    <location>
        <begin position="17"/>
        <end position="146"/>
    </location>
</feature>
<name>A0ABX0J8L3_9BACL</name>
<keyword evidence="3" id="KW-1185">Reference proteome</keyword>
<sequence>MAVKQNKTLNQFTDFLPWVEKLRETDKDLWIKPISTGKWSLREILTHIMHWDKNSLEMMLPSMAEGAKLFFVDIEKHNQEAAVFAQAYTTLDVLIDDLIKTRQQLLELLKEKYDDTNKFTINNWNYTYKKFVNVFIHHDEHHKKQIEAFLEQEKSA</sequence>
<dbReference type="EMBL" id="JAAOIW010000009">
    <property type="protein sequence ID" value="NHN32714.1"/>
    <property type="molecule type" value="Genomic_DNA"/>
</dbReference>
<dbReference type="Pfam" id="PF12867">
    <property type="entry name" value="DinB_2"/>
    <property type="match status" value="1"/>
</dbReference>
<evidence type="ECO:0000259" key="1">
    <source>
        <dbReference type="Pfam" id="PF12867"/>
    </source>
</evidence>
<proteinExistence type="predicted"/>
<comment type="caution">
    <text evidence="2">The sequence shown here is derived from an EMBL/GenBank/DDBJ whole genome shotgun (WGS) entry which is preliminary data.</text>
</comment>
<dbReference type="InterPro" id="IPR034660">
    <property type="entry name" value="DinB/YfiT-like"/>
</dbReference>
<dbReference type="Gene3D" id="1.20.120.450">
    <property type="entry name" value="dinb family like domain"/>
    <property type="match status" value="1"/>
</dbReference>
<evidence type="ECO:0000313" key="2">
    <source>
        <dbReference type="EMBL" id="NHN32714.1"/>
    </source>
</evidence>
<gene>
    <name evidence="2" type="ORF">G9U52_23105</name>
</gene>